<comment type="caution">
    <text evidence="12">The sequence shown here is derived from an EMBL/GenBank/DDBJ whole genome shotgun (WGS) entry which is preliminary data.</text>
</comment>
<dbReference type="FunFam" id="3.20.20.80:FF:000043">
    <property type="entry name" value="cytosolic endo-beta-N-acetylglucosaminidase"/>
    <property type="match status" value="1"/>
</dbReference>
<evidence type="ECO:0000259" key="11">
    <source>
        <dbReference type="Pfam" id="PF25529"/>
    </source>
</evidence>
<dbReference type="PANTHER" id="PTHR13246:SF1">
    <property type="entry name" value="CYTOSOLIC ENDO-BETA-N-ACETYLGLUCOSAMINIDASE"/>
    <property type="match status" value="1"/>
</dbReference>
<feature type="compositionally biased region" description="Pro residues" evidence="9">
    <location>
        <begin position="42"/>
        <end position="56"/>
    </location>
</feature>
<organism evidence="12 13">
    <name type="scientific">Lupinus albus</name>
    <name type="common">White lupine</name>
    <name type="synonym">Lupinus termis</name>
    <dbReference type="NCBI Taxonomy" id="3870"/>
    <lineage>
        <taxon>Eukaryota</taxon>
        <taxon>Viridiplantae</taxon>
        <taxon>Streptophyta</taxon>
        <taxon>Embryophyta</taxon>
        <taxon>Tracheophyta</taxon>
        <taxon>Spermatophyta</taxon>
        <taxon>Magnoliopsida</taxon>
        <taxon>eudicotyledons</taxon>
        <taxon>Gunneridae</taxon>
        <taxon>Pentapetalae</taxon>
        <taxon>rosids</taxon>
        <taxon>fabids</taxon>
        <taxon>Fabales</taxon>
        <taxon>Fabaceae</taxon>
        <taxon>Papilionoideae</taxon>
        <taxon>50 kb inversion clade</taxon>
        <taxon>genistoids sensu lato</taxon>
        <taxon>core genistoids</taxon>
        <taxon>Genisteae</taxon>
        <taxon>Lupinus</taxon>
    </lineage>
</organism>
<evidence type="ECO:0000256" key="9">
    <source>
        <dbReference type="SAM" id="MobiDB-lite"/>
    </source>
</evidence>
<feature type="region of interest" description="Disordered" evidence="9">
    <location>
        <begin position="38"/>
        <end position="58"/>
    </location>
</feature>
<dbReference type="PANTHER" id="PTHR13246">
    <property type="entry name" value="ENDO BETA N-ACETYLGLUCOSAMINIDASE"/>
    <property type="match status" value="1"/>
</dbReference>
<dbReference type="Proteomes" id="UP000447434">
    <property type="component" value="Chromosome 8"/>
</dbReference>
<evidence type="ECO:0000256" key="3">
    <source>
        <dbReference type="ARBA" id="ARBA00012566"/>
    </source>
</evidence>
<dbReference type="Gene3D" id="3.20.20.80">
    <property type="entry name" value="Glycosidases"/>
    <property type="match status" value="1"/>
</dbReference>
<evidence type="ECO:0000313" key="13">
    <source>
        <dbReference type="Proteomes" id="UP000447434"/>
    </source>
</evidence>
<dbReference type="GO" id="GO:0005829">
    <property type="term" value="C:cytosol"/>
    <property type="evidence" value="ECO:0007669"/>
    <property type="project" value="UniProtKB-SubCell"/>
</dbReference>
<dbReference type="Gene3D" id="2.60.120.260">
    <property type="entry name" value="Galactose-binding domain-like"/>
    <property type="match status" value="1"/>
</dbReference>
<feature type="domain" description="Cytosolic endo-beta-N-acetylglucosaminidase C-terminal" evidence="11">
    <location>
        <begin position="586"/>
        <end position="706"/>
    </location>
</feature>
<dbReference type="InterPro" id="IPR032979">
    <property type="entry name" value="ENGase"/>
</dbReference>
<dbReference type="Pfam" id="PF03644">
    <property type="entry name" value="Glyco_hydro_85"/>
    <property type="match status" value="1"/>
</dbReference>
<dbReference type="InterPro" id="IPR057882">
    <property type="entry name" value="ENGase_C"/>
</dbReference>
<keyword evidence="4" id="KW-0963">Cytoplasm</keyword>
<accession>A0A6A4Q2Q4</accession>
<dbReference type="CDD" id="cd06547">
    <property type="entry name" value="GH85_ENGase"/>
    <property type="match status" value="1"/>
</dbReference>
<sequence length="709" mass="80304">MIIISEILKRYINRQFLIHVRNIFNFLLQTIQGLLTTMSNPKPEPSSPPPPPPFDPTKPSLPISYPIKTLQQLESRSYFDSFHYPFNKTSFPIQNGSFGLPNRRRMLVCHDMGGGYLDDKWVQGGTNSDAYAIWHWHLIDIFVYFSHSLVTLPPPTWTNTAHHHGVKVLGTFITEWDEGRAACDTLLSTKEFAQMYAERLAELSAALGFDGWLINMEVNLDKGQIPNLKEFVNHLSLTMHSTVPGSLVLWYDSVTIDGKLEWQDQLNEQNKDFFDICDGIFVNYTWKEDYPRLSAAVAGDRKFDVYMGIDVFGRKTYGGGQWNANVALDVIRKDDVSAAIFAPGWVYETKQPPNFETAQNSWWGLVEKSWGLLRYYPGVLPFYTNFDQGRGYHISVDGDNISDATWCNISCQGFQPLLQLADPTDSIQVLVDLKESSYRGGGNLTFVGSLEEHAYFERKIFQGKFLLSELPMHFVYSVKSNGNSSLGLKLEFSSSNNRNMSILLAPEAAHKFSNKFSEVITVHEQTNISPRWVLNEGIVKMNGYTLTEIHAVCYRSDHIDGTIASPSQYSAVLGHITIKPFGYKPDFPVFTSWLVDGEYIEWTSGSQGSKILNVKVSWKLKDGNNHHQFPTYNLYLVKLSKEEDGNSGTTIEHVKEYLGVAHVKCFYVSDLEVPSGISSLKIIIQSCNYDGTIQELDESPYYQLEVQGS</sequence>
<evidence type="ECO:0000259" key="10">
    <source>
        <dbReference type="Pfam" id="PF03644"/>
    </source>
</evidence>
<keyword evidence="6" id="KW-0326">Glycosidase</keyword>
<dbReference type="GO" id="GO:0033925">
    <property type="term" value="F:mannosyl-glycoprotein endo-beta-N-acetylglucosaminidase activity"/>
    <property type="evidence" value="ECO:0007669"/>
    <property type="project" value="UniProtKB-EC"/>
</dbReference>
<evidence type="ECO:0000256" key="4">
    <source>
        <dbReference type="ARBA" id="ARBA00022490"/>
    </source>
</evidence>
<evidence type="ECO:0000256" key="5">
    <source>
        <dbReference type="ARBA" id="ARBA00022801"/>
    </source>
</evidence>
<comment type="similarity">
    <text evidence="2">Belongs to the glycosyl hydrolase 85 family.</text>
</comment>
<comment type="catalytic activity">
    <reaction evidence="7">
        <text>an N(4)-(oligosaccharide-(1-&gt;3)-[oligosaccharide-(1-&gt;6)]-beta-D-Man-(1-&gt;4)-beta-D-GlcNAc-(1-&gt;4)-alpha-D-GlcNAc)-L-asparaginyl-[protein] + H2O = an oligosaccharide-(1-&gt;3)-[oligosaccharide-(1-&gt;6)]-beta-D-Man-(1-&gt;4)-D-GlcNAc + N(4)-(N-acetyl-beta-D-glucosaminyl)-L-asparaginyl-[protein]</text>
        <dbReference type="Rhea" id="RHEA:73067"/>
        <dbReference type="Rhea" id="RHEA-COMP:12603"/>
        <dbReference type="Rhea" id="RHEA-COMP:18176"/>
        <dbReference type="ChEBI" id="CHEBI:15377"/>
        <dbReference type="ChEBI" id="CHEBI:132248"/>
        <dbReference type="ChEBI" id="CHEBI:192714"/>
        <dbReference type="ChEBI" id="CHEBI:192715"/>
        <dbReference type="EC" id="3.2.1.96"/>
    </reaction>
</comment>
<dbReference type="InterPro" id="IPR005201">
    <property type="entry name" value="TIM_ENGase"/>
</dbReference>
<evidence type="ECO:0000256" key="8">
    <source>
        <dbReference type="ARBA" id="ARBA00060018"/>
    </source>
</evidence>
<gene>
    <name evidence="12" type="ORF">Lalb_Chr08g0231511</name>
</gene>
<dbReference type="Pfam" id="PF25529">
    <property type="entry name" value="Ig_ENGASE1_C"/>
    <property type="match status" value="1"/>
</dbReference>
<proteinExistence type="inferred from homology"/>
<evidence type="ECO:0000256" key="1">
    <source>
        <dbReference type="ARBA" id="ARBA00004514"/>
    </source>
</evidence>
<dbReference type="EC" id="3.2.1.96" evidence="3"/>
<dbReference type="AlphaFoldDB" id="A0A6A4Q2Q4"/>
<dbReference type="GO" id="GO:0006491">
    <property type="term" value="P:N-glycan processing"/>
    <property type="evidence" value="ECO:0007669"/>
    <property type="project" value="UniProtKB-ARBA"/>
</dbReference>
<comment type="subcellular location">
    <subcellularLocation>
        <location evidence="1">Cytoplasm</location>
        <location evidence="1">Cytosol</location>
    </subcellularLocation>
</comment>
<dbReference type="EMBL" id="WOCE01000008">
    <property type="protein sequence ID" value="KAE9608060.1"/>
    <property type="molecule type" value="Genomic_DNA"/>
</dbReference>
<keyword evidence="5" id="KW-0378">Hydrolase</keyword>
<protein>
    <recommendedName>
        <fullName evidence="3">mannosyl-glycoprotein endo-beta-N-acetylglucosaminidase</fullName>
        <ecNumber evidence="3">3.2.1.96</ecNumber>
    </recommendedName>
</protein>
<evidence type="ECO:0000256" key="7">
    <source>
        <dbReference type="ARBA" id="ARBA00034414"/>
    </source>
</evidence>
<evidence type="ECO:0000313" key="12">
    <source>
        <dbReference type="EMBL" id="KAE9608060.1"/>
    </source>
</evidence>
<evidence type="ECO:0000256" key="6">
    <source>
        <dbReference type="ARBA" id="ARBA00023295"/>
    </source>
</evidence>
<feature type="domain" description="Cytosolic endo-beta-N-acetylglucosaminidase TIM barrel" evidence="10">
    <location>
        <begin position="116"/>
        <end position="393"/>
    </location>
</feature>
<comment type="function">
    <text evidence="8">Endoglycosidase that releases N-glycans from glycoproteins by cleaving the beta-1,4-glycosidic bond in the N,N'-diacetylchitobiose core. Involved in the production of high-mannose type N-glycans during plant development and fruit maturation.</text>
</comment>
<name>A0A6A4Q2Q4_LUPAL</name>
<reference evidence="13" key="1">
    <citation type="journal article" date="2020" name="Nat. Commun.">
        <title>Genome sequence of the cluster root forming white lupin.</title>
        <authorList>
            <person name="Hufnagel B."/>
            <person name="Marques A."/>
            <person name="Soriano A."/>
            <person name="Marques L."/>
            <person name="Divol F."/>
            <person name="Doumas P."/>
            <person name="Sallet E."/>
            <person name="Mancinotti D."/>
            <person name="Carrere S."/>
            <person name="Marande W."/>
            <person name="Arribat S."/>
            <person name="Keller J."/>
            <person name="Huneau C."/>
            <person name="Blein T."/>
            <person name="Aime D."/>
            <person name="Laguerre M."/>
            <person name="Taylor J."/>
            <person name="Schubert V."/>
            <person name="Nelson M."/>
            <person name="Geu-Flores F."/>
            <person name="Crespi M."/>
            <person name="Gallardo-Guerrero K."/>
            <person name="Delaux P.-M."/>
            <person name="Salse J."/>
            <person name="Berges H."/>
            <person name="Guyot R."/>
            <person name="Gouzy J."/>
            <person name="Peret B."/>
        </authorList>
    </citation>
    <scope>NUCLEOTIDE SEQUENCE [LARGE SCALE GENOMIC DNA]</scope>
    <source>
        <strain evidence="13">cv. Amiga</strain>
    </source>
</reference>
<dbReference type="OrthoDB" id="284473at2759"/>
<evidence type="ECO:0000256" key="2">
    <source>
        <dbReference type="ARBA" id="ARBA00007849"/>
    </source>
</evidence>
<keyword evidence="13" id="KW-1185">Reference proteome</keyword>